<evidence type="ECO:0000256" key="8">
    <source>
        <dbReference type="RuleBase" id="RU362088"/>
    </source>
</evidence>
<feature type="transmembrane region" description="Helical" evidence="8">
    <location>
        <begin position="278"/>
        <end position="301"/>
    </location>
</feature>
<feature type="transmembrane region" description="Helical" evidence="8">
    <location>
        <begin position="39"/>
        <end position="59"/>
    </location>
</feature>
<comment type="caution">
    <text evidence="8">Lacks conserved residue(s) required for the propagation of feature annotation.</text>
</comment>
<feature type="transmembrane region" description="Helical" evidence="8">
    <location>
        <begin position="353"/>
        <end position="372"/>
    </location>
</feature>
<feature type="transmembrane region" description="Helical" evidence="8">
    <location>
        <begin position="217"/>
        <end position="241"/>
    </location>
</feature>
<proteinExistence type="inferred from homology"/>
<feature type="transmembrane region" description="Helical" evidence="8">
    <location>
        <begin position="112"/>
        <end position="132"/>
    </location>
</feature>
<evidence type="ECO:0000256" key="3">
    <source>
        <dbReference type="ARBA" id="ARBA00022448"/>
    </source>
</evidence>
<keyword evidence="4 8" id="KW-0812">Transmembrane</keyword>
<comment type="similarity">
    <text evidence="2 8">Belongs to the ZIP transporter (TC 2.A.5) family.</text>
</comment>
<dbReference type="GO" id="GO:0071578">
    <property type="term" value="P:zinc ion import across plasma membrane"/>
    <property type="evidence" value="ECO:0007669"/>
    <property type="project" value="EnsemblFungi"/>
</dbReference>
<dbReference type="EMBL" id="KV454293">
    <property type="protein sequence ID" value="ODQ73639.1"/>
    <property type="molecule type" value="Genomic_DNA"/>
</dbReference>
<evidence type="ECO:0000313" key="10">
    <source>
        <dbReference type="Proteomes" id="UP000094385"/>
    </source>
</evidence>
<dbReference type="InterPro" id="IPR004698">
    <property type="entry name" value="Zn/Fe_permease_fun/pln"/>
</dbReference>
<feature type="transmembrane region" description="Helical" evidence="8">
    <location>
        <begin position="313"/>
        <end position="333"/>
    </location>
</feature>
<dbReference type="PANTHER" id="PTHR11040">
    <property type="entry name" value="ZINC/IRON TRANSPORTER"/>
    <property type="match status" value="1"/>
</dbReference>
<dbReference type="OrthoDB" id="448280at2759"/>
<keyword evidence="7 8" id="KW-0472">Membrane</keyword>
<evidence type="ECO:0000256" key="5">
    <source>
        <dbReference type="ARBA" id="ARBA00022989"/>
    </source>
</evidence>
<protein>
    <recommendedName>
        <fullName evidence="11">ZIP zinc/iron transport family</fullName>
    </recommendedName>
</protein>
<keyword evidence="3 8" id="KW-0813">Transport</keyword>
<evidence type="ECO:0000256" key="7">
    <source>
        <dbReference type="ARBA" id="ARBA00023136"/>
    </source>
</evidence>
<dbReference type="PANTHER" id="PTHR11040:SF69">
    <property type="entry name" value="ZINC-REGULATED TRANSPORTER 2"/>
    <property type="match status" value="1"/>
</dbReference>
<organism evidence="9 10">
    <name type="scientific">Lipomyces starkeyi NRRL Y-11557</name>
    <dbReference type="NCBI Taxonomy" id="675824"/>
    <lineage>
        <taxon>Eukaryota</taxon>
        <taxon>Fungi</taxon>
        <taxon>Dikarya</taxon>
        <taxon>Ascomycota</taxon>
        <taxon>Saccharomycotina</taxon>
        <taxon>Lipomycetes</taxon>
        <taxon>Lipomycetales</taxon>
        <taxon>Lipomycetaceae</taxon>
        <taxon>Lipomyces</taxon>
    </lineage>
</organism>
<dbReference type="Pfam" id="PF02535">
    <property type="entry name" value="Zip"/>
    <property type="match status" value="1"/>
</dbReference>
<evidence type="ECO:0000256" key="4">
    <source>
        <dbReference type="ARBA" id="ARBA00022692"/>
    </source>
</evidence>
<feature type="transmembrane region" description="Helical" evidence="8">
    <location>
        <begin position="71"/>
        <end position="92"/>
    </location>
</feature>
<evidence type="ECO:0008006" key="11">
    <source>
        <dbReference type="Google" id="ProtNLM"/>
    </source>
</evidence>
<accession>A0A1E3Q7F7</accession>
<dbReference type="InterPro" id="IPR003689">
    <property type="entry name" value="ZIP"/>
</dbReference>
<dbReference type="AlphaFoldDB" id="A0A1E3Q7F7"/>
<dbReference type="NCBIfam" id="TIGR00820">
    <property type="entry name" value="zip"/>
    <property type="match status" value="1"/>
</dbReference>
<name>A0A1E3Q7F7_LIPST</name>
<keyword evidence="5 8" id="KW-1133">Transmembrane helix</keyword>
<reference evidence="9 10" key="1">
    <citation type="journal article" date="2016" name="Proc. Natl. Acad. Sci. U.S.A.">
        <title>Comparative genomics of biotechnologically important yeasts.</title>
        <authorList>
            <person name="Riley R."/>
            <person name="Haridas S."/>
            <person name="Wolfe K.H."/>
            <person name="Lopes M.R."/>
            <person name="Hittinger C.T."/>
            <person name="Goeker M."/>
            <person name="Salamov A.A."/>
            <person name="Wisecaver J.H."/>
            <person name="Long T.M."/>
            <person name="Calvey C.H."/>
            <person name="Aerts A.L."/>
            <person name="Barry K.W."/>
            <person name="Choi C."/>
            <person name="Clum A."/>
            <person name="Coughlan A.Y."/>
            <person name="Deshpande S."/>
            <person name="Douglass A.P."/>
            <person name="Hanson S.J."/>
            <person name="Klenk H.-P."/>
            <person name="LaButti K.M."/>
            <person name="Lapidus A."/>
            <person name="Lindquist E.A."/>
            <person name="Lipzen A.M."/>
            <person name="Meier-Kolthoff J.P."/>
            <person name="Ohm R.A."/>
            <person name="Otillar R.P."/>
            <person name="Pangilinan J.L."/>
            <person name="Peng Y."/>
            <person name="Rokas A."/>
            <person name="Rosa C.A."/>
            <person name="Scheuner C."/>
            <person name="Sibirny A.A."/>
            <person name="Slot J.C."/>
            <person name="Stielow J.B."/>
            <person name="Sun H."/>
            <person name="Kurtzman C.P."/>
            <person name="Blackwell M."/>
            <person name="Grigoriev I.V."/>
            <person name="Jeffries T.W."/>
        </authorList>
    </citation>
    <scope>NUCLEOTIDE SEQUENCE [LARGE SCALE GENOMIC DNA]</scope>
    <source>
        <strain evidence="9 10">NRRL Y-11557</strain>
    </source>
</reference>
<evidence type="ECO:0000256" key="1">
    <source>
        <dbReference type="ARBA" id="ARBA00004141"/>
    </source>
</evidence>
<evidence type="ECO:0000313" key="9">
    <source>
        <dbReference type="EMBL" id="ODQ73639.1"/>
    </source>
</evidence>
<comment type="subcellular location">
    <subcellularLocation>
        <location evidence="1 8">Membrane</location>
        <topology evidence="1 8">Multi-pass membrane protein</topology>
    </subcellularLocation>
</comment>
<gene>
    <name evidence="9" type="ORF">LIPSTDRAFT_2861</name>
</gene>
<dbReference type="STRING" id="675824.A0A1E3Q7F7"/>
<evidence type="ECO:0000256" key="2">
    <source>
        <dbReference type="ARBA" id="ARBA00006939"/>
    </source>
</evidence>
<keyword evidence="10" id="KW-1185">Reference proteome</keyword>
<evidence type="ECO:0000256" key="6">
    <source>
        <dbReference type="ARBA" id="ARBA00023065"/>
    </source>
</evidence>
<dbReference type="GO" id="GO:0005886">
    <property type="term" value="C:plasma membrane"/>
    <property type="evidence" value="ECO:0007669"/>
    <property type="project" value="EnsemblFungi"/>
</dbReference>
<dbReference type="GO" id="GO:0000007">
    <property type="term" value="F:low-affinity zinc ion transmembrane transporter activity"/>
    <property type="evidence" value="ECO:0007669"/>
    <property type="project" value="EnsemblFungi"/>
</dbReference>
<keyword evidence="6 8" id="KW-0406">Ion transport</keyword>
<dbReference type="Proteomes" id="UP000094385">
    <property type="component" value="Unassembled WGS sequence"/>
</dbReference>
<sequence>MGALAQQLLPYLVEVLVRRDDGDTPACPTDNGYNGRLGVRISAIFVIMFSSTLGALFPVLSKQSRLNVPEFFYFIAKFFGSGVIIATAFIHLLSPAVEALGDPCLGGTWAVYPWPIAITMISIFILFFIELVTYRYATFDSFAEDVAPHSHDHTTSHIDTDVNTNANHFSHASSHIDTDGGICSPDALRLSDKETASGDLRDLEKNAPISESLSAQLAAVFILEFGIVFHSIFIGLSLAIAGAEFNTLYVVLVFHQGFEGLGLGTRLASTPWSPNRKWVPILMAIGYGLTTPIAIAIGLGVRYSYSDASRKALISNGIFDSISAGILIYTGLVELMAHEFLFSHEMSRAPFKHVIAAFLMMCMGAGLMALLGRWA</sequence>